<evidence type="ECO:0000256" key="5">
    <source>
        <dbReference type="ARBA" id="ARBA00022553"/>
    </source>
</evidence>
<evidence type="ECO:0000313" key="17">
    <source>
        <dbReference type="Proteomes" id="UP000475545"/>
    </source>
</evidence>
<dbReference type="FunFam" id="3.30.565.10:FF:000006">
    <property type="entry name" value="Sensor histidine kinase WalK"/>
    <property type="match status" value="1"/>
</dbReference>
<dbReference type="InterPro" id="IPR036097">
    <property type="entry name" value="HisK_dim/P_sf"/>
</dbReference>
<name>A0A6L7GP74_9ACTN</name>
<evidence type="ECO:0000256" key="7">
    <source>
        <dbReference type="ARBA" id="ARBA00022692"/>
    </source>
</evidence>
<evidence type="ECO:0000313" key="16">
    <source>
        <dbReference type="EMBL" id="MXP21714.1"/>
    </source>
</evidence>
<dbReference type="PANTHER" id="PTHR45436:SF5">
    <property type="entry name" value="SENSOR HISTIDINE KINASE TRCS"/>
    <property type="match status" value="1"/>
</dbReference>
<dbReference type="PROSITE" id="PS50109">
    <property type="entry name" value="HIS_KIN"/>
    <property type="match status" value="1"/>
</dbReference>
<dbReference type="SMART" id="SM00388">
    <property type="entry name" value="HisKA"/>
    <property type="match status" value="1"/>
</dbReference>
<keyword evidence="11 13" id="KW-0472">Membrane</keyword>
<evidence type="ECO:0000256" key="13">
    <source>
        <dbReference type="SAM" id="Phobius"/>
    </source>
</evidence>
<feature type="region of interest" description="Disordered" evidence="12">
    <location>
        <begin position="398"/>
        <end position="425"/>
    </location>
</feature>
<keyword evidence="10" id="KW-0902">Two-component regulatory system</keyword>
<evidence type="ECO:0000256" key="10">
    <source>
        <dbReference type="ARBA" id="ARBA00023012"/>
    </source>
</evidence>
<evidence type="ECO:0000256" key="4">
    <source>
        <dbReference type="ARBA" id="ARBA00012438"/>
    </source>
</evidence>
<evidence type="ECO:0000256" key="6">
    <source>
        <dbReference type="ARBA" id="ARBA00022679"/>
    </source>
</evidence>
<dbReference type="GO" id="GO:0005886">
    <property type="term" value="C:plasma membrane"/>
    <property type="evidence" value="ECO:0007669"/>
    <property type="project" value="UniProtKB-SubCell"/>
</dbReference>
<dbReference type="SUPFAM" id="SSF55874">
    <property type="entry name" value="ATPase domain of HSP90 chaperone/DNA topoisomerase II/histidine kinase"/>
    <property type="match status" value="1"/>
</dbReference>
<sequence length="425" mass="46235">MSRLHRTLRPLHTIRVRLALTTSAWLFAISGLILLGLYLALQHSIDARPLDPVTVGKFVQKSDGTLKYKTGETFQAADLESVQQAVNQSTLDLLRNYSLIALAVISLISLLVGWFVAGRMLRPIDAITSTANRLRATDLSQRINASGPDDELRNLADTLDNLLDRLDTAFRAERALVADVSHELRNPVAVIQANVEAVLADERATPAERADALAIVSRQTARMSRLLDDLLATARRRSGSFADERVDVHDFVNDIVGDHQLLARERSLELTGHCSPGPMVYADPESLARALTNLLSNALRLAPEGSTITVAAGSVGGWAWIAVRDEGPGIAEADQQRVFERFRRVDTPDSPTAHRGSGLGLTIARQIVESHEGRLYLYSVLSVGSTFVIWLPDRADAARGVRSGRPPDEDPLGARGGSPNRSSST</sequence>
<dbReference type="InterPro" id="IPR036890">
    <property type="entry name" value="HATPase_C_sf"/>
</dbReference>
<dbReference type="RefSeq" id="WP_160901872.1">
    <property type="nucleotide sequence ID" value="NZ_CP102850.1"/>
</dbReference>
<evidence type="ECO:0000256" key="2">
    <source>
        <dbReference type="ARBA" id="ARBA00001968"/>
    </source>
</evidence>
<keyword evidence="5" id="KW-0597">Phosphoprotein</keyword>
<keyword evidence="8" id="KW-0418">Kinase</keyword>
<dbReference type="InterPro" id="IPR003661">
    <property type="entry name" value="HisK_dim/P_dom"/>
</dbReference>
<evidence type="ECO:0000256" key="12">
    <source>
        <dbReference type="SAM" id="MobiDB-lite"/>
    </source>
</evidence>
<dbReference type="PANTHER" id="PTHR45436">
    <property type="entry name" value="SENSOR HISTIDINE KINASE YKOH"/>
    <property type="match status" value="1"/>
</dbReference>
<gene>
    <name evidence="16" type="ORF">GIY30_10180</name>
</gene>
<keyword evidence="17" id="KW-1185">Reference proteome</keyword>
<evidence type="ECO:0000256" key="9">
    <source>
        <dbReference type="ARBA" id="ARBA00022989"/>
    </source>
</evidence>
<dbReference type="InterPro" id="IPR050428">
    <property type="entry name" value="TCS_sensor_his_kinase"/>
</dbReference>
<proteinExistence type="predicted"/>
<dbReference type="AlphaFoldDB" id="A0A6L7GP74"/>
<feature type="domain" description="HAMP" evidence="15">
    <location>
        <begin position="118"/>
        <end position="171"/>
    </location>
</feature>
<evidence type="ECO:0000256" key="3">
    <source>
        <dbReference type="ARBA" id="ARBA00004236"/>
    </source>
</evidence>
<dbReference type="CDD" id="cd06225">
    <property type="entry name" value="HAMP"/>
    <property type="match status" value="1"/>
</dbReference>
<dbReference type="GO" id="GO:0005509">
    <property type="term" value="F:calcium ion binding"/>
    <property type="evidence" value="ECO:0007669"/>
    <property type="project" value="UniProtKB-ARBA"/>
</dbReference>
<dbReference type="Gene3D" id="3.30.565.10">
    <property type="entry name" value="Histidine kinase-like ATPase, C-terminal domain"/>
    <property type="match status" value="1"/>
</dbReference>
<dbReference type="EMBL" id="WMBR01000002">
    <property type="protein sequence ID" value="MXP21714.1"/>
    <property type="molecule type" value="Genomic_DNA"/>
</dbReference>
<keyword evidence="7 13" id="KW-0812">Transmembrane</keyword>
<dbReference type="PROSITE" id="PS50885">
    <property type="entry name" value="HAMP"/>
    <property type="match status" value="1"/>
</dbReference>
<dbReference type="SUPFAM" id="SSF158472">
    <property type="entry name" value="HAMP domain-like"/>
    <property type="match status" value="1"/>
</dbReference>
<dbReference type="CDD" id="cd00082">
    <property type="entry name" value="HisKA"/>
    <property type="match status" value="1"/>
</dbReference>
<dbReference type="Pfam" id="PF00672">
    <property type="entry name" value="HAMP"/>
    <property type="match status" value="1"/>
</dbReference>
<dbReference type="Proteomes" id="UP000475545">
    <property type="component" value="Unassembled WGS sequence"/>
</dbReference>
<feature type="transmembrane region" description="Helical" evidence="13">
    <location>
        <begin position="20"/>
        <end position="41"/>
    </location>
</feature>
<dbReference type="Gene3D" id="6.10.340.10">
    <property type="match status" value="1"/>
</dbReference>
<comment type="subcellular location">
    <subcellularLocation>
        <location evidence="3">Cell membrane</location>
    </subcellularLocation>
</comment>
<dbReference type="Gene3D" id="1.10.287.130">
    <property type="match status" value="1"/>
</dbReference>
<dbReference type="InterPro" id="IPR003594">
    <property type="entry name" value="HATPase_dom"/>
</dbReference>
<keyword evidence="6" id="KW-0808">Transferase</keyword>
<dbReference type="FunFam" id="1.10.287.130:FF:000001">
    <property type="entry name" value="Two-component sensor histidine kinase"/>
    <property type="match status" value="1"/>
</dbReference>
<evidence type="ECO:0000256" key="1">
    <source>
        <dbReference type="ARBA" id="ARBA00000085"/>
    </source>
</evidence>
<evidence type="ECO:0000259" key="15">
    <source>
        <dbReference type="PROSITE" id="PS50885"/>
    </source>
</evidence>
<dbReference type="InterPro" id="IPR003660">
    <property type="entry name" value="HAMP_dom"/>
</dbReference>
<dbReference type="GO" id="GO:0000155">
    <property type="term" value="F:phosphorelay sensor kinase activity"/>
    <property type="evidence" value="ECO:0007669"/>
    <property type="project" value="InterPro"/>
</dbReference>
<evidence type="ECO:0000259" key="14">
    <source>
        <dbReference type="PROSITE" id="PS50109"/>
    </source>
</evidence>
<keyword evidence="9 13" id="KW-1133">Transmembrane helix</keyword>
<reference evidence="16 17" key="1">
    <citation type="submission" date="2019-11" db="EMBL/GenBank/DDBJ databases">
        <title>Gordonia sp. nov., a novel actinobacterium isolated from mangrove soil in Hainan.</title>
        <authorList>
            <person name="Huang X."/>
            <person name="Xie Y."/>
            <person name="Chu X."/>
            <person name="Xiao K."/>
        </authorList>
    </citation>
    <scope>NUCLEOTIDE SEQUENCE [LARGE SCALE GENOMIC DNA]</scope>
    <source>
        <strain evidence="16 17">HNM0687</strain>
    </source>
</reference>
<organism evidence="16 17">
    <name type="scientific">Gordonia mangrovi</name>
    <dbReference type="NCBI Taxonomy" id="2665643"/>
    <lineage>
        <taxon>Bacteria</taxon>
        <taxon>Bacillati</taxon>
        <taxon>Actinomycetota</taxon>
        <taxon>Actinomycetes</taxon>
        <taxon>Mycobacteriales</taxon>
        <taxon>Gordoniaceae</taxon>
        <taxon>Gordonia</taxon>
    </lineage>
</organism>
<dbReference type="SMART" id="SM00387">
    <property type="entry name" value="HATPase_c"/>
    <property type="match status" value="1"/>
</dbReference>
<evidence type="ECO:0000256" key="8">
    <source>
        <dbReference type="ARBA" id="ARBA00022777"/>
    </source>
</evidence>
<dbReference type="CDD" id="cd00075">
    <property type="entry name" value="HATPase"/>
    <property type="match status" value="1"/>
</dbReference>
<dbReference type="Pfam" id="PF02518">
    <property type="entry name" value="HATPase_c"/>
    <property type="match status" value="1"/>
</dbReference>
<dbReference type="SUPFAM" id="SSF47384">
    <property type="entry name" value="Homodimeric domain of signal transducing histidine kinase"/>
    <property type="match status" value="1"/>
</dbReference>
<evidence type="ECO:0000256" key="11">
    <source>
        <dbReference type="ARBA" id="ARBA00023136"/>
    </source>
</evidence>
<comment type="cofactor">
    <cofactor evidence="2">
        <name>a divalent metal cation</name>
        <dbReference type="ChEBI" id="CHEBI:60240"/>
    </cofactor>
</comment>
<dbReference type="Pfam" id="PF00512">
    <property type="entry name" value="HisKA"/>
    <property type="match status" value="1"/>
</dbReference>
<feature type="transmembrane region" description="Helical" evidence="13">
    <location>
        <begin position="97"/>
        <end position="117"/>
    </location>
</feature>
<dbReference type="InterPro" id="IPR004358">
    <property type="entry name" value="Sig_transdc_His_kin-like_C"/>
</dbReference>
<dbReference type="EC" id="2.7.13.3" evidence="4"/>
<protein>
    <recommendedName>
        <fullName evidence="4">histidine kinase</fullName>
        <ecNumber evidence="4">2.7.13.3</ecNumber>
    </recommendedName>
</protein>
<dbReference type="SMART" id="SM00304">
    <property type="entry name" value="HAMP"/>
    <property type="match status" value="1"/>
</dbReference>
<accession>A0A6L7GP74</accession>
<feature type="domain" description="Histidine kinase" evidence="14">
    <location>
        <begin position="179"/>
        <end position="395"/>
    </location>
</feature>
<dbReference type="PRINTS" id="PR00344">
    <property type="entry name" value="BCTRLSENSOR"/>
</dbReference>
<comment type="catalytic activity">
    <reaction evidence="1">
        <text>ATP + protein L-histidine = ADP + protein N-phospho-L-histidine.</text>
        <dbReference type="EC" id="2.7.13.3"/>
    </reaction>
</comment>
<comment type="caution">
    <text evidence="16">The sequence shown here is derived from an EMBL/GenBank/DDBJ whole genome shotgun (WGS) entry which is preliminary data.</text>
</comment>
<dbReference type="InterPro" id="IPR005467">
    <property type="entry name" value="His_kinase_dom"/>
</dbReference>